<evidence type="ECO:0008006" key="4">
    <source>
        <dbReference type="Google" id="ProtNLM"/>
    </source>
</evidence>
<protein>
    <recommendedName>
        <fullName evidence="4">IBR domain-containing protein</fullName>
    </recommendedName>
</protein>
<evidence type="ECO:0000313" key="3">
    <source>
        <dbReference type="Proteomes" id="UP001321760"/>
    </source>
</evidence>
<name>A0AAV9G885_9PEZI</name>
<reference evidence="2" key="2">
    <citation type="submission" date="2023-05" db="EMBL/GenBank/DDBJ databases">
        <authorList>
            <consortium name="Lawrence Berkeley National Laboratory"/>
            <person name="Steindorff A."/>
            <person name="Hensen N."/>
            <person name="Bonometti L."/>
            <person name="Westerberg I."/>
            <person name="Brannstrom I.O."/>
            <person name="Guillou S."/>
            <person name="Cros-Aarteil S."/>
            <person name="Calhoun S."/>
            <person name="Haridas S."/>
            <person name="Kuo A."/>
            <person name="Mondo S."/>
            <person name="Pangilinan J."/>
            <person name="Riley R."/>
            <person name="Labutti K."/>
            <person name="Andreopoulos B."/>
            <person name="Lipzen A."/>
            <person name="Chen C."/>
            <person name="Yanf M."/>
            <person name="Daum C."/>
            <person name="Ng V."/>
            <person name="Clum A."/>
            <person name="Ohm R."/>
            <person name="Martin F."/>
            <person name="Silar P."/>
            <person name="Natvig D."/>
            <person name="Lalanne C."/>
            <person name="Gautier V."/>
            <person name="Ament-Velasquez S.L."/>
            <person name="Kruys A."/>
            <person name="Hutchinson M.I."/>
            <person name="Powell A.J."/>
            <person name="Barry K."/>
            <person name="Miller A.N."/>
            <person name="Grigoriev I.V."/>
            <person name="Debuchy R."/>
            <person name="Gladieux P."/>
            <person name="Thoren M.H."/>
            <person name="Johannesson H."/>
        </authorList>
    </citation>
    <scope>NUCLEOTIDE SEQUENCE</scope>
    <source>
        <strain evidence="2">PSN243</strain>
    </source>
</reference>
<feature type="region of interest" description="Disordered" evidence="1">
    <location>
        <begin position="1"/>
        <end position="28"/>
    </location>
</feature>
<keyword evidence="3" id="KW-1185">Reference proteome</keyword>
<gene>
    <name evidence="2" type="ORF">QBC34DRAFT_443386</name>
</gene>
<proteinExistence type="predicted"/>
<dbReference type="Proteomes" id="UP001321760">
    <property type="component" value="Unassembled WGS sequence"/>
</dbReference>
<dbReference type="EMBL" id="MU865993">
    <property type="protein sequence ID" value="KAK4443435.1"/>
    <property type="molecule type" value="Genomic_DNA"/>
</dbReference>
<evidence type="ECO:0000313" key="2">
    <source>
        <dbReference type="EMBL" id="KAK4443435.1"/>
    </source>
</evidence>
<organism evidence="2 3">
    <name type="scientific">Podospora aff. communis PSN243</name>
    <dbReference type="NCBI Taxonomy" id="3040156"/>
    <lineage>
        <taxon>Eukaryota</taxon>
        <taxon>Fungi</taxon>
        <taxon>Dikarya</taxon>
        <taxon>Ascomycota</taxon>
        <taxon>Pezizomycotina</taxon>
        <taxon>Sordariomycetes</taxon>
        <taxon>Sordariomycetidae</taxon>
        <taxon>Sordariales</taxon>
        <taxon>Podosporaceae</taxon>
        <taxon>Podospora</taxon>
    </lineage>
</organism>
<reference evidence="2" key="1">
    <citation type="journal article" date="2023" name="Mol. Phylogenet. Evol.">
        <title>Genome-scale phylogeny and comparative genomics of the fungal order Sordariales.</title>
        <authorList>
            <person name="Hensen N."/>
            <person name="Bonometti L."/>
            <person name="Westerberg I."/>
            <person name="Brannstrom I.O."/>
            <person name="Guillou S."/>
            <person name="Cros-Aarteil S."/>
            <person name="Calhoun S."/>
            <person name="Haridas S."/>
            <person name="Kuo A."/>
            <person name="Mondo S."/>
            <person name="Pangilinan J."/>
            <person name="Riley R."/>
            <person name="LaButti K."/>
            <person name="Andreopoulos B."/>
            <person name="Lipzen A."/>
            <person name="Chen C."/>
            <person name="Yan M."/>
            <person name="Daum C."/>
            <person name="Ng V."/>
            <person name="Clum A."/>
            <person name="Steindorff A."/>
            <person name="Ohm R.A."/>
            <person name="Martin F."/>
            <person name="Silar P."/>
            <person name="Natvig D.O."/>
            <person name="Lalanne C."/>
            <person name="Gautier V."/>
            <person name="Ament-Velasquez S.L."/>
            <person name="Kruys A."/>
            <person name="Hutchinson M.I."/>
            <person name="Powell A.J."/>
            <person name="Barry K."/>
            <person name="Miller A.N."/>
            <person name="Grigoriev I.V."/>
            <person name="Debuchy R."/>
            <person name="Gladieux P."/>
            <person name="Hiltunen Thoren M."/>
            <person name="Johannesson H."/>
        </authorList>
    </citation>
    <scope>NUCLEOTIDE SEQUENCE</scope>
    <source>
        <strain evidence="2">PSN243</strain>
    </source>
</reference>
<sequence length="350" mass="39488">MARVIETARKRRHLTSPSRPRQQPPLSVRPILIHGLTNKPPTPTTPTTNTTIFTIPDPSDTPFPHLQGIHHIPLNPTRHNNKKITSPLSTTPFAWTCCACATTNRLPNPNTFPLPPLNGSTFPYPPALSQTCAHCAEQICYHCPLMSVYGNDICTLGGKNLLEDRLAPAGWKCCLCEEGHYAVKRYRGGYHVLMPWREVEGIVGISGVCRHGGWKRERERLDEQGEEDVDGDGDGDDMEDHIVCADCDVVNAYGEVLGIMHEERFLEEGLVEASPLRENRAWCEAWYEWVKRETEEEMAMGELEEVGRAHHDLDLARDTVEEAVAWVGELKGEVEELKKRARKRKEGKMR</sequence>
<accession>A0AAV9G885</accession>
<evidence type="ECO:0000256" key="1">
    <source>
        <dbReference type="SAM" id="MobiDB-lite"/>
    </source>
</evidence>
<feature type="compositionally biased region" description="Low complexity" evidence="1">
    <location>
        <begin position="16"/>
        <end position="28"/>
    </location>
</feature>
<dbReference type="AlphaFoldDB" id="A0AAV9G885"/>
<comment type="caution">
    <text evidence="2">The sequence shown here is derived from an EMBL/GenBank/DDBJ whole genome shotgun (WGS) entry which is preliminary data.</text>
</comment>